<evidence type="ECO:0000259" key="8">
    <source>
        <dbReference type="PROSITE" id="PS50056"/>
    </source>
</evidence>
<evidence type="ECO:0000313" key="11">
    <source>
        <dbReference type="Proteomes" id="UP000006727"/>
    </source>
</evidence>
<dbReference type="EnsemblPlants" id="Pp3c13_6130V3.4">
    <property type="protein sequence ID" value="Pp3c13_6130V3.4"/>
    <property type="gene ID" value="Pp3c13_6130"/>
</dbReference>
<keyword evidence="6" id="KW-0904">Protein phosphatase</keyword>
<keyword evidence="3" id="KW-0963">Cytoplasm</keyword>
<dbReference type="EnsemblPlants" id="Pp3c13_6130V3.2">
    <property type="protein sequence ID" value="Pp3c13_6130V3.2"/>
    <property type="gene ID" value="Pp3c13_6130"/>
</dbReference>
<dbReference type="STRING" id="3218.A0A2K1JKX2"/>
<reference evidence="9 11" key="2">
    <citation type="journal article" date="2018" name="Plant J.">
        <title>The Physcomitrella patens chromosome-scale assembly reveals moss genome structure and evolution.</title>
        <authorList>
            <person name="Lang D."/>
            <person name="Ullrich K.K."/>
            <person name="Murat F."/>
            <person name="Fuchs J."/>
            <person name="Jenkins J."/>
            <person name="Haas F.B."/>
            <person name="Piednoel M."/>
            <person name="Gundlach H."/>
            <person name="Van Bel M."/>
            <person name="Meyberg R."/>
            <person name="Vives C."/>
            <person name="Morata J."/>
            <person name="Symeonidi A."/>
            <person name="Hiss M."/>
            <person name="Muchero W."/>
            <person name="Kamisugi Y."/>
            <person name="Saleh O."/>
            <person name="Blanc G."/>
            <person name="Decker E.L."/>
            <person name="van Gessel N."/>
            <person name="Grimwood J."/>
            <person name="Hayes R.D."/>
            <person name="Graham S.W."/>
            <person name="Gunter L.E."/>
            <person name="McDaniel S.F."/>
            <person name="Hoernstein S.N.W."/>
            <person name="Larsson A."/>
            <person name="Li F.W."/>
            <person name="Perroud P.F."/>
            <person name="Phillips J."/>
            <person name="Ranjan P."/>
            <person name="Rokshar D.S."/>
            <person name="Rothfels C.J."/>
            <person name="Schneider L."/>
            <person name="Shu S."/>
            <person name="Stevenson D.W."/>
            <person name="Thummler F."/>
            <person name="Tillich M."/>
            <person name="Villarreal Aguilar J.C."/>
            <person name="Widiez T."/>
            <person name="Wong G.K."/>
            <person name="Wymore A."/>
            <person name="Zhang Y."/>
            <person name="Zimmer A.D."/>
            <person name="Quatrano R.S."/>
            <person name="Mayer K.F.X."/>
            <person name="Goodstein D."/>
            <person name="Casacuberta J.M."/>
            <person name="Vandepoele K."/>
            <person name="Reski R."/>
            <person name="Cuming A.C."/>
            <person name="Tuskan G.A."/>
            <person name="Maumus F."/>
            <person name="Salse J."/>
            <person name="Schmutz J."/>
            <person name="Rensing S.A."/>
        </authorList>
    </citation>
    <scope>NUCLEOTIDE SEQUENCE [LARGE SCALE GENOMIC DNA]</scope>
    <source>
        <strain evidence="10 11">cv. Gransden 2004</strain>
    </source>
</reference>
<dbReference type="RefSeq" id="XP_073394362.1">
    <property type="nucleotide sequence ID" value="XM_073538261.1"/>
</dbReference>
<dbReference type="RefSeq" id="XP_073394363.1">
    <property type="nucleotide sequence ID" value="XM_073538262.1"/>
</dbReference>
<dbReference type="PROSITE" id="PS50056">
    <property type="entry name" value="TYR_PHOSPHATASE_2"/>
    <property type="match status" value="1"/>
</dbReference>
<dbReference type="PROSITE" id="PS00383">
    <property type="entry name" value="TYR_PHOSPHATASE_1"/>
    <property type="match status" value="1"/>
</dbReference>
<dbReference type="PRINTS" id="PR00700">
    <property type="entry name" value="PRTYPHPHTASE"/>
</dbReference>
<reference evidence="9 11" key="1">
    <citation type="journal article" date="2008" name="Science">
        <title>The Physcomitrella genome reveals evolutionary insights into the conquest of land by plants.</title>
        <authorList>
            <person name="Rensing S."/>
            <person name="Lang D."/>
            <person name="Zimmer A."/>
            <person name="Terry A."/>
            <person name="Salamov A."/>
            <person name="Shapiro H."/>
            <person name="Nishiyama T."/>
            <person name="Perroud P.-F."/>
            <person name="Lindquist E."/>
            <person name="Kamisugi Y."/>
            <person name="Tanahashi T."/>
            <person name="Sakakibara K."/>
            <person name="Fujita T."/>
            <person name="Oishi K."/>
            <person name="Shin-I T."/>
            <person name="Kuroki Y."/>
            <person name="Toyoda A."/>
            <person name="Suzuki Y."/>
            <person name="Hashimoto A."/>
            <person name="Yamaguchi K."/>
            <person name="Sugano A."/>
            <person name="Kohara Y."/>
            <person name="Fujiyama A."/>
            <person name="Anterola A."/>
            <person name="Aoki S."/>
            <person name="Ashton N."/>
            <person name="Barbazuk W.B."/>
            <person name="Barker E."/>
            <person name="Bennetzen J."/>
            <person name="Bezanilla M."/>
            <person name="Blankenship R."/>
            <person name="Cho S.H."/>
            <person name="Dutcher S."/>
            <person name="Estelle M."/>
            <person name="Fawcett J.A."/>
            <person name="Gundlach H."/>
            <person name="Hanada K."/>
            <person name="Heyl A."/>
            <person name="Hicks K.A."/>
            <person name="Hugh J."/>
            <person name="Lohr M."/>
            <person name="Mayer K."/>
            <person name="Melkozernov A."/>
            <person name="Murata T."/>
            <person name="Nelson D."/>
            <person name="Pils B."/>
            <person name="Prigge M."/>
            <person name="Reiss B."/>
            <person name="Renner T."/>
            <person name="Rombauts S."/>
            <person name="Rushton P."/>
            <person name="Sanderfoot A."/>
            <person name="Schween G."/>
            <person name="Shiu S.-H."/>
            <person name="Stueber K."/>
            <person name="Theodoulou F.L."/>
            <person name="Tu H."/>
            <person name="Van de Peer Y."/>
            <person name="Verrier P.J."/>
            <person name="Waters E."/>
            <person name="Wood A."/>
            <person name="Yang L."/>
            <person name="Cove D."/>
            <person name="Cuming A."/>
            <person name="Hasebe M."/>
            <person name="Lucas S."/>
            <person name="Mishler D.B."/>
            <person name="Reski R."/>
            <person name="Grigoriev I."/>
            <person name="Quatrano R.S."/>
            <person name="Boore J.L."/>
        </authorList>
    </citation>
    <scope>NUCLEOTIDE SEQUENCE [LARGE SCALE GENOMIC DNA]</scope>
    <source>
        <strain evidence="10 11">cv. Gransden 2004</strain>
    </source>
</reference>
<dbReference type="InterPro" id="IPR016130">
    <property type="entry name" value="Tyr_Pase_AS"/>
</dbReference>
<evidence type="ECO:0000259" key="7">
    <source>
        <dbReference type="PROSITE" id="PS50055"/>
    </source>
</evidence>
<dbReference type="InterPro" id="IPR050348">
    <property type="entry name" value="Protein-Tyr_Phosphatase"/>
</dbReference>
<dbReference type="PROSITE" id="PS50055">
    <property type="entry name" value="TYR_PHOSPHATASE_PTP"/>
    <property type="match status" value="1"/>
</dbReference>
<proteinExistence type="predicted"/>
<dbReference type="PANTHER" id="PTHR19134">
    <property type="entry name" value="RECEPTOR-TYPE TYROSINE-PROTEIN PHOSPHATASE"/>
    <property type="match status" value="1"/>
</dbReference>
<evidence type="ECO:0000256" key="4">
    <source>
        <dbReference type="ARBA" id="ARBA00022553"/>
    </source>
</evidence>
<reference evidence="10" key="3">
    <citation type="submission" date="2020-12" db="UniProtKB">
        <authorList>
            <consortium name="EnsemblPlants"/>
        </authorList>
    </citation>
    <scope>IDENTIFICATION</scope>
</reference>
<protein>
    <recommendedName>
        <fullName evidence="2">protein-tyrosine-phosphatase</fullName>
        <ecNumber evidence="2">3.1.3.48</ecNumber>
    </recommendedName>
</protein>
<organism evidence="9">
    <name type="scientific">Physcomitrium patens</name>
    <name type="common">Spreading-leaved earth moss</name>
    <name type="synonym">Physcomitrella patens</name>
    <dbReference type="NCBI Taxonomy" id="3218"/>
    <lineage>
        <taxon>Eukaryota</taxon>
        <taxon>Viridiplantae</taxon>
        <taxon>Streptophyta</taxon>
        <taxon>Embryophyta</taxon>
        <taxon>Bryophyta</taxon>
        <taxon>Bryophytina</taxon>
        <taxon>Bryopsida</taxon>
        <taxon>Funariidae</taxon>
        <taxon>Funariales</taxon>
        <taxon>Funariaceae</taxon>
        <taxon>Physcomitrium</taxon>
    </lineage>
</organism>
<dbReference type="OMA" id="TQMRKQR"/>
<dbReference type="GO" id="GO:0005737">
    <property type="term" value="C:cytoplasm"/>
    <property type="evidence" value="ECO:0007669"/>
    <property type="project" value="UniProtKB-SubCell"/>
</dbReference>
<dbReference type="InterPro" id="IPR029021">
    <property type="entry name" value="Prot-tyrosine_phosphatase-like"/>
</dbReference>
<dbReference type="Proteomes" id="UP000006727">
    <property type="component" value="Chromosome 13"/>
</dbReference>
<keyword evidence="11" id="KW-1185">Reference proteome</keyword>
<dbReference type="SMART" id="SM00404">
    <property type="entry name" value="PTPc_motif"/>
    <property type="match status" value="1"/>
</dbReference>
<dbReference type="FunCoup" id="A0A2K1JKX2">
    <property type="interactions" value="3933"/>
</dbReference>
<evidence type="ECO:0000256" key="1">
    <source>
        <dbReference type="ARBA" id="ARBA00004496"/>
    </source>
</evidence>
<gene>
    <name evidence="10" type="primary">LOC112290169</name>
    <name evidence="9" type="ORF">PHYPA_017037</name>
</gene>
<dbReference type="InterPro" id="IPR000387">
    <property type="entry name" value="Tyr_Pase_dom"/>
</dbReference>
<evidence type="ECO:0000313" key="9">
    <source>
        <dbReference type="EMBL" id="PNR42208.1"/>
    </source>
</evidence>
<dbReference type="Gene3D" id="3.90.190.10">
    <property type="entry name" value="Protein tyrosine phosphatase superfamily"/>
    <property type="match status" value="1"/>
</dbReference>
<keyword evidence="4" id="KW-0597">Phosphoprotein</keyword>
<evidence type="ECO:0000256" key="6">
    <source>
        <dbReference type="ARBA" id="ARBA00022912"/>
    </source>
</evidence>
<evidence type="ECO:0000256" key="5">
    <source>
        <dbReference type="ARBA" id="ARBA00022801"/>
    </source>
</evidence>
<evidence type="ECO:0000313" key="10">
    <source>
        <dbReference type="EnsemblPlants" id="Pp3c13_6130V3.1"/>
    </source>
</evidence>
<feature type="domain" description="Tyrosine-protein phosphatase" evidence="7">
    <location>
        <begin position="90"/>
        <end position="359"/>
    </location>
</feature>
<dbReference type="Gramene" id="Pp3c13_6130V3.2">
    <property type="protein sequence ID" value="Pp3c13_6130V3.2"/>
    <property type="gene ID" value="Pp3c13_6130"/>
</dbReference>
<dbReference type="RefSeq" id="XP_073394365.1">
    <property type="nucleotide sequence ID" value="XM_073538264.1"/>
</dbReference>
<dbReference type="Pfam" id="PF00102">
    <property type="entry name" value="Y_phosphatase"/>
    <property type="match status" value="1"/>
</dbReference>
<evidence type="ECO:0000256" key="2">
    <source>
        <dbReference type="ARBA" id="ARBA00013064"/>
    </source>
</evidence>
<name>A0A2K1JKX2_PHYPA</name>
<dbReference type="PaxDb" id="3218-PP1S182_62V6.1"/>
<keyword evidence="5" id="KW-0378">Hydrolase</keyword>
<sequence>MLRRIKEKISRGFFTMASSPCTPTPPSMASRMAGARLPDKSIDIEAVIKQQEMARDLPLPSLSAGQISACKNALKLLKQKSKSSSGRGVIDREFDTLQGEKMLNYKALSSTTVAVMSNNRAKNRYIDVLPYDITRVILDKRHYDPTCSDYINASFVQDNAHEDLPRYIATQGPLPSTVSDFWTMVLQQRCPVIIMLVGVVDGDQSKYAHYFPRSENQSETFGHIVVLNKKMSHSQHGITRRVFEVKDIKSPEPPMTLAHYEYLEWSDYGVPDSTRSVCELIRASFCIPPSAGPFVVHCSAGIGRTGTYCTIDHTLRRIMEGDLEAVDIGNTVRNFRSQRHGMVQTRDQYRFCYEVVIKELESYVSAGPQT</sequence>
<dbReference type="PANTHER" id="PTHR19134:SF449">
    <property type="entry name" value="TYROSINE-PROTEIN PHOSPHATASE 1"/>
    <property type="match status" value="1"/>
</dbReference>
<accession>A0A2K1JKX2</accession>
<dbReference type="InterPro" id="IPR003595">
    <property type="entry name" value="Tyr_Pase_cat"/>
</dbReference>
<dbReference type="EMBL" id="ABEU02000013">
    <property type="protein sequence ID" value="PNR42208.1"/>
    <property type="molecule type" value="Genomic_DNA"/>
</dbReference>
<dbReference type="Gramene" id="Pp3c13_6130V3.4">
    <property type="protein sequence ID" value="Pp3c13_6130V3.4"/>
    <property type="gene ID" value="Pp3c13_6130"/>
</dbReference>
<dbReference type="AlphaFoldDB" id="A0A2K1JKX2"/>
<dbReference type="EC" id="3.1.3.48" evidence="2"/>
<dbReference type="FunFam" id="3.90.190.10:FF:000045">
    <property type="entry name" value="Tyrosine-protein phosphatase non-receptor type 12"/>
    <property type="match status" value="1"/>
</dbReference>
<dbReference type="EnsemblPlants" id="Pp3c13_6130V3.1">
    <property type="protein sequence ID" value="Pp3c13_6130V3.1"/>
    <property type="gene ID" value="Pp3c13_6130"/>
</dbReference>
<dbReference type="Gramene" id="Pp3c13_6130V3.1">
    <property type="protein sequence ID" value="Pp3c13_6130V3.1"/>
    <property type="gene ID" value="Pp3c13_6130"/>
</dbReference>
<dbReference type="OrthoDB" id="10253954at2759"/>
<dbReference type="CDD" id="cd17658">
    <property type="entry name" value="PTPc_plant_PTP1"/>
    <property type="match status" value="1"/>
</dbReference>
<dbReference type="SMART" id="SM00194">
    <property type="entry name" value="PTPc"/>
    <property type="match status" value="1"/>
</dbReference>
<comment type="subcellular location">
    <subcellularLocation>
        <location evidence="1">Cytoplasm</location>
    </subcellularLocation>
</comment>
<evidence type="ECO:0000256" key="3">
    <source>
        <dbReference type="ARBA" id="ARBA00022490"/>
    </source>
</evidence>
<dbReference type="GeneID" id="112290169"/>
<dbReference type="GO" id="GO:0004725">
    <property type="term" value="F:protein tyrosine phosphatase activity"/>
    <property type="evidence" value="ECO:0007669"/>
    <property type="project" value="UniProtKB-EC"/>
</dbReference>
<dbReference type="SUPFAM" id="SSF52799">
    <property type="entry name" value="(Phosphotyrosine protein) phosphatases II"/>
    <property type="match status" value="1"/>
</dbReference>
<feature type="domain" description="Tyrosine specific protein phosphatases" evidence="8">
    <location>
        <begin position="275"/>
        <end position="350"/>
    </location>
</feature>
<dbReference type="InterPro" id="IPR000242">
    <property type="entry name" value="PTP_cat"/>
</dbReference>
<dbReference type="RefSeq" id="XP_073394364.1">
    <property type="nucleotide sequence ID" value="XM_073538263.1"/>
</dbReference>